<gene>
    <name evidence="3" type="ORF">CTI12_AA412100</name>
</gene>
<organism evidence="3 4">
    <name type="scientific">Artemisia annua</name>
    <name type="common">Sweet wormwood</name>
    <dbReference type="NCBI Taxonomy" id="35608"/>
    <lineage>
        <taxon>Eukaryota</taxon>
        <taxon>Viridiplantae</taxon>
        <taxon>Streptophyta</taxon>
        <taxon>Embryophyta</taxon>
        <taxon>Tracheophyta</taxon>
        <taxon>Spermatophyta</taxon>
        <taxon>Magnoliopsida</taxon>
        <taxon>eudicotyledons</taxon>
        <taxon>Gunneridae</taxon>
        <taxon>Pentapetalae</taxon>
        <taxon>asterids</taxon>
        <taxon>campanulids</taxon>
        <taxon>Asterales</taxon>
        <taxon>Asteraceae</taxon>
        <taxon>Asteroideae</taxon>
        <taxon>Anthemideae</taxon>
        <taxon>Artemisiinae</taxon>
        <taxon>Artemisia</taxon>
    </lineage>
</organism>
<dbReference type="SUPFAM" id="SSF50370">
    <property type="entry name" value="Ricin B-like lectins"/>
    <property type="match status" value="1"/>
</dbReference>
<dbReference type="SUPFAM" id="SSF51445">
    <property type="entry name" value="(Trans)glycosidases"/>
    <property type="match status" value="1"/>
</dbReference>
<evidence type="ECO:0000256" key="1">
    <source>
        <dbReference type="SAM" id="MobiDB-lite"/>
    </source>
</evidence>
<dbReference type="PANTHER" id="PTHR31257">
    <property type="entry name" value="RICIN B-LIKE LECTIN EULS3"/>
    <property type="match status" value="1"/>
</dbReference>
<evidence type="ECO:0000259" key="2">
    <source>
        <dbReference type="Pfam" id="PF22848"/>
    </source>
</evidence>
<dbReference type="InterPro" id="IPR055235">
    <property type="entry name" value="ASD1_cat"/>
</dbReference>
<reference evidence="3 4" key="1">
    <citation type="journal article" date="2018" name="Mol. Plant">
        <title>The genome of Artemisia annua provides insight into the evolution of Asteraceae family and artemisinin biosynthesis.</title>
        <authorList>
            <person name="Shen Q."/>
            <person name="Zhang L."/>
            <person name="Liao Z."/>
            <person name="Wang S."/>
            <person name="Yan T."/>
            <person name="Shi P."/>
            <person name="Liu M."/>
            <person name="Fu X."/>
            <person name="Pan Q."/>
            <person name="Wang Y."/>
            <person name="Lv Z."/>
            <person name="Lu X."/>
            <person name="Zhang F."/>
            <person name="Jiang W."/>
            <person name="Ma Y."/>
            <person name="Chen M."/>
            <person name="Hao X."/>
            <person name="Li L."/>
            <person name="Tang Y."/>
            <person name="Lv G."/>
            <person name="Zhou Y."/>
            <person name="Sun X."/>
            <person name="Brodelius P.E."/>
            <person name="Rose J.K.C."/>
            <person name="Tang K."/>
        </authorList>
    </citation>
    <scope>NUCLEOTIDE SEQUENCE [LARGE SCALE GENOMIC DNA]</scope>
    <source>
        <strain evidence="4">cv. Huhao1</strain>
        <tissue evidence="3">Leaf</tissue>
    </source>
</reference>
<dbReference type="InterPro" id="IPR040249">
    <property type="entry name" value="Ricin_B-like_lectin_EULS3-like"/>
</dbReference>
<dbReference type="Pfam" id="PF22848">
    <property type="entry name" value="ASD1_dom"/>
    <property type="match status" value="1"/>
</dbReference>
<name>A0A2U1M781_ARTAN</name>
<dbReference type="InterPro" id="IPR035992">
    <property type="entry name" value="Ricin_B-like_lectins"/>
</dbReference>
<evidence type="ECO:0000313" key="4">
    <source>
        <dbReference type="Proteomes" id="UP000245207"/>
    </source>
</evidence>
<keyword evidence="4" id="KW-1185">Reference proteome</keyword>
<dbReference type="PANTHER" id="PTHR31257:SF2">
    <property type="entry name" value="RICIN B-LIKE LECTIN EULS3"/>
    <property type="match status" value="1"/>
</dbReference>
<evidence type="ECO:0000313" key="3">
    <source>
        <dbReference type="EMBL" id="PWA57125.1"/>
    </source>
</evidence>
<dbReference type="AlphaFoldDB" id="A0A2U1M781"/>
<dbReference type="OrthoDB" id="406864at2759"/>
<dbReference type="EMBL" id="PKPP01006256">
    <property type="protein sequence ID" value="PWA57125.1"/>
    <property type="molecule type" value="Genomic_DNA"/>
</dbReference>
<sequence length="550" mass="62820">MTKHTDHHEKKPEKKYTDDKPTVRVYCKAKTDYAMTVRDGQVVLAPSNPSDPHQIYTVFSSRDETRMDFLDHWVKDLKFSTRVKDEQGYPSFALVNKATGQAMKHSVGGAHPVQLTEYNPDRLDESVLWTESKDLGDGYRTVRMVNNIKLNVDAWNGDKNHGGVRDGTKIYLYEWKKDSNQRWTMAPYYSSLVELELEATKEDVRALLLEGGLTKSASKLLPAATIKENLMRFLTMEDSFLIENRATLRAMRMLLTYIHGVSPQKLRNLVWATSKHEIHLMSNYSIMHWSSLSQNLNGILNFSGHVPPTEGHGYRNDLFKMVADLKPGFIRFLGDRFVGGKSLRNAFWWKSTIGPWEERPGHLNDVRYYWADDGLRYSEYLQLAEDMSASPIWVANSGFSQREAVNPSNIGPLDVLDGIDFARGAPKSTWGSVRADMGYTKPFGMKKNRKTRIKVFLMQKTISHQMMNLQTVKAKMERKVELQVKDERHAEAFNNRKSLAKEDALPLEERVKDLSNSESSNGFNKVKAGLGGSREISFISRSKAKYEADD</sequence>
<dbReference type="InterPro" id="IPR017853">
    <property type="entry name" value="GH"/>
</dbReference>
<dbReference type="CDD" id="cd23431">
    <property type="entry name" value="beta-trefoil_Ricin_AtEULS3-like"/>
    <property type="match status" value="1"/>
</dbReference>
<dbReference type="Gene3D" id="3.20.20.80">
    <property type="entry name" value="Glycosidases"/>
    <property type="match status" value="1"/>
</dbReference>
<comment type="caution">
    <text evidence="3">The sequence shown here is derived from an EMBL/GenBank/DDBJ whole genome shotgun (WGS) entry which is preliminary data.</text>
</comment>
<dbReference type="Proteomes" id="UP000245207">
    <property type="component" value="Unassembled WGS sequence"/>
</dbReference>
<feature type="domain" description="Alpha-L-arabinofuranosidase 1 catalytic" evidence="2">
    <location>
        <begin position="322"/>
        <end position="446"/>
    </location>
</feature>
<accession>A0A2U1M781</accession>
<proteinExistence type="predicted"/>
<dbReference type="Gene3D" id="2.80.10.50">
    <property type="match status" value="1"/>
</dbReference>
<feature type="region of interest" description="Disordered" evidence="1">
    <location>
        <begin position="1"/>
        <end position="20"/>
    </location>
</feature>
<protein>
    <submittedName>
        <fullName evidence="3">Hydroxyproline-rich glycoprotein family protein</fullName>
    </submittedName>
</protein>